<keyword evidence="3" id="KW-1185">Reference proteome</keyword>
<comment type="caution">
    <text evidence="2">The sequence shown here is derived from an EMBL/GenBank/DDBJ whole genome shotgun (WGS) entry which is preliminary data.</text>
</comment>
<dbReference type="OrthoDB" id="9906908at2"/>
<keyword evidence="1" id="KW-1133">Transmembrane helix</keyword>
<dbReference type="EMBL" id="SNTY01000006">
    <property type="protein sequence ID" value="TEU30629.1"/>
    <property type="molecule type" value="Genomic_DNA"/>
</dbReference>
<reference evidence="2 3" key="1">
    <citation type="submission" date="2019-03" db="EMBL/GenBank/DDBJ databases">
        <title>Alkanindiges illinoisensis: a potential pathogenic isolated from ascites of a gastric cancer patient with abdominal metastasis.</title>
        <authorList>
            <person name="Hu X."/>
            <person name="Yang B."/>
            <person name="Yan X."/>
            <person name="Lin L."/>
            <person name="Zhao H."/>
            <person name="Zhou F."/>
            <person name="Su B."/>
            <person name="Chen J."/>
            <person name="Rui Y."/>
            <person name="Wang Q."/>
            <person name="Zheng L."/>
        </authorList>
    </citation>
    <scope>NUCLEOTIDE SEQUENCE [LARGE SCALE GENOMIC DNA]</scope>
    <source>
        <strain evidence="2 3">NFYY 23406</strain>
    </source>
</reference>
<organism evidence="2 3">
    <name type="scientific">Alkanindiges illinoisensis</name>
    <dbReference type="NCBI Taxonomy" id="197183"/>
    <lineage>
        <taxon>Bacteria</taxon>
        <taxon>Pseudomonadati</taxon>
        <taxon>Pseudomonadota</taxon>
        <taxon>Gammaproteobacteria</taxon>
        <taxon>Moraxellales</taxon>
        <taxon>Moraxellaceae</taxon>
        <taxon>Alkanindiges</taxon>
    </lineage>
</organism>
<name>A0A4Y7XH19_9GAMM</name>
<protein>
    <submittedName>
        <fullName evidence="2">Uncharacterized protein</fullName>
    </submittedName>
</protein>
<evidence type="ECO:0000256" key="1">
    <source>
        <dbReference type="SAM" id="Phobius"/>
    </source>
</evidence>
<accession>A0A4Y7XH19</accession>
<dbReference type="AlphaFoldDB" id="A0A4Y7XH19"/>
<dbReference type="RefSeq" id="WP_134243181.1">
    <property type="nucleotide sequence ID" value="NZ_SNTY01000006.1"/>
</dbReference>
<keyword evidence="1" id="KW-0472">Membrane</keyword>
<evidence type="ECO:0000313" key="2">
    <source>
        <dbReference type="EMBL" id="TEU30629.1"/>
    </source>
</evidence>
<proteinExistence type="predicted"/>
<keyword evidence="1" id="KW-0812">Transmembrane</keyword>
<sequence>MLNPAQDTDMYMNPKTAVLPPLVKPGAPTMSRLFRCWFRYFIGTLILLSGSTVLLMNGFNSF</sequence>
<gene>
    <name evidence="2" type="ORF">E2B99_01185</name>
</gene>
<dbReference type="Proteomes" id="UP000297834">
    <property type="component" value="Unassembled WGS sequence"/>
</dbReference>
<feature type="transmembrane region" description="Helical" evidence="1">
    <location>
        <begin position="37"/>
        <end position="59"/>
    </location>
</feature>
<evidence type="ECO:0000313" key="3">
    <source>
        <dbReference type="Proteomes" id="UP000297834"/>
    </source>
</evidence>